<keyword evidence="6" id="KW-1185">Reference proteome</keyword>
<reference evidence="5" key="1">
    <citation type="submission" date="2020-10" db="EMBL/GenBank/DDBJ databases">
        <title>Taxonomic study of unclassified bacteria belonging to the class Ktedonobacteria.</title>
        <authorList>
            <person name="Yabe S."/>
            <person name="Wang C.M."/>
            <person name="Zheng Y."/>
            <person name="Sakai Y."/>
            <person name="Cavaletti L."/>
            <person name="Monciardini P."/>
            <person name="Donadio S."/>
        </authorList>
    </citation>
    <scope>NUCLEOTIDE SEQUENCE</scope>
    <source>
        <strain evidence="5">ID150040</strain>
    </source>
</reference>
<dbReference type="InterPro" id="IPR050490">
    <property type="entry name" value="Bact_solute-bd_prot1"/>
</dbReference>
<name>A0A8J3IA15_9CHLR</name>
<evidence type="ECO:0000313" key="5">
    <source>
        <dbReference type="EMBL" id="GHO90656.1"/>
    </source>
</evidence>
<dbReference type="SUPFAM" id="SSF53850">
    <property type="entry name" value="Periplasmic binding protein-like II"/>
    <property type="match status" value="1"/>
</dbReference>
<protein>
    <recommendedName>
        <fullName evidence="7">ABC transporter substrate-binding protein</fullName>
    </recommendedName>
</protein>
<comment type="similarity">
    <text evidence="2">Belongs to the bacterial solute-binding protein 1 family.</text>
</comment>
<sequence length="441" mass="48737">MTPASPSISRRTFLQGIAATSATATLLAACGTGPIKSGSGPVTLNFWGGVPAESGPTDLIEAFQKKYPTIKVKYTRFVNDNTGNVKLDTALEGGTPIDLFMSYEIGRMVKRIDSGAALDLGSFIDADNETKQWVTTQSQAIYQYKGKYWGLPIAQGPTYIFVNKNMVEAAGITLPEQWTINEFREITKKLSQKGVYGTYDTPDLAYAALGPNDVYKGGGKASNFDHPMFRESFKLHRDMIVEKSAFPWTEVLAQNLRVYSQSIFLKGQVAMASSSDFWHRYITDTKSYPHDFVTTFMPLPKPDGIDNPYTPGGLNNWIQINAQTRNKEAAWTFLRYSLGEGAKYMIRSGRNPAFPGTSADDVVNNLLGSNKEKLYDVEAYKRVVLSNHMRLANPTITAAAAQITQIQQAQTDRYFIGEVSLDQCIQTIKQQSDDAIQKAGA</sequence>
<comment type="caution">
    <text evidence="5">The sequence shown here is derived from an EMBL/GenBank/DDBJ whole genome shotgun (WGS) entry which is preliminary data.</text>
</comment>
<dbReference type="Pfam" id="PF01547">
    <property type="entry name" value="SBP_bac_1"/>
    <property type="match status" value="1"/>
</dbReference>
<organism evidence="5 6">
    <name type="scientific">Reticulibacter mediterranei</name>
    <dbReference type="NCBI Taxonomy" id="2778369"/>
    <lineage>
        <taxon>Bacteria</taxon>
        <taxon>Bacillati</taxon>
        <taxon>Chloroflexota</taxon>
        <taxon>Ktedonobacteria</taxon>
        <taxon>Ktedonobacterales</taxon>
        <taxon>Reticulibacteraceae</taxon>
        <taxon>Reticulibacter</taxon>
    </lineage>
</organism>
<dbReference type="InterPro" id="IPR006059">
    <property type="entry name" value="SBP"/>
</dbReference>
<dbReference type="PANTHER" id="PTHR43649:SF31">
    <property type="entry name" value="SN-GLYCEROL-3-PHOSPHATE-BINDING PERIPLASMIC PROTEIN UGPB"/>
    <property type="match status" value="1"/>
</dbReference>
<dbReference type="InterPro" id="IPR006311">
    <property type="entry name" value="TAT_signal"/>
</dbReference>
<dbReference type="Proteomes" id="UP000597444">
    <property type="component" value="Unassembled WGS sequence"/>
</dbReference>
<evidence type="ECO:0000256" key="3">
    <source>
        <dbReference type="ARBA" id="ARBA00022448"/>
    </source>
</evidence>
<evidence type="ECO:0000256" key="2">
    <source>
        <dbReference type="ARBA" id="ARBA00008520"/>
    </source>
</evidence>
<dbReference type="Gene3D" id="3.40.190.10">
    <property type="entry name" value="Periplasmic binding protein-like II"/>
    <property type="match status" value="1"/>
</dbReference>
<evidence type="ECO:0000313" key="6">
    <source>
        <dbReference type="Proteomes" id="UP000597444"/>
    </source>
</evidence>
<dbReference type="PANTHER" id="PTHR43649">
    <property type="entry name" value="ARABINOSE-BINDING PROTEIN-RELATED"/>
    <property type="match status" value="1"/>
</dbReference>
<dbReference type="RefSeq" id="WP_220201605.1">
    <property type="nucleotide sequence ID" value="NZ_BNJK01000001.1"/>
</dbReference>
<dbReference type="GO" id="GO:0030313">
    <property type="term" value="C:cell envelope"/>
    <property type="evidence" value="ECO:0007669"/>
    <property type="project" value="UniProtKB-SubCell"/>
</dbReference>
<gene>
    <name evidence="5" type="ORF">KSF_007040</name>
</gene>
<accession>A0A8J3IA15</accession>
<keyword evidence="3" id="KW-0813">Transport</keyword>
<proteinExistence type="inferred from homology"/>
<dbReference type="EMBL" id="BNJK01000001">
    <property type="protein sequence ID" value="GHO90656.1"/>
    <property type="molecule type" value="Genomic_DNA"/>
</dbReference>
<comment type="subcellular location">
    <subcellularLocation>
        <location evidence="1">Cell envelope</location>
    </subcellularLocation>
</comment>
<dbReference type="PROSITE" id="PS51318">
    <property type="entry name" value="TAT"/>
    <property type="match status" value="1"/>
</dbReference>
<evidence type="ECO:0000256" key="4">
    <source>
        <dbReference type="ARBA" id="ARBA00022729"/>
    </source>
</evidence>
<dbReference type="AlphaFoldDB" id="A0A8J3IA15"/>
<evidence type="ECO:0000256" key="1">
    <source>
        <dbReference type="ARBA" id="ARBA00004196"/>
    </source>
</evidence>
<keyword evidence="4" id="KW-0732">Signal</keyword>
<evidence type="ECO:0008006" key="7">
    <source>
        <dbReference type="Google" id="ProtNLM"/>
    </source>
</evidence>